<evidence type="ECO:0000313" key="2">
    <source>
        <dbReference type="EMBL" id="ACU04969.1"/>
    </source>
</evidence>
<dbReference type="AlphaFoldDB" id="C6Y142"/>
<protein>
    <submittedName>
        <fullName evidence="2">Cyclic nucleotide-binding</fullName>
    </submittedName>
</protein>
<dbReference type="CDD" id="cd00038">
    <property type="entry name" value="CAP_ED"/>
    <property type="match status" value="1"/>
</dbReference>
<dbReference type="Gene3D" id="2.60.120.10">
    <property type="entry name" value="Jelly Rolls"/>
    <property type="match status" value="1"/>
</dbReference>
<dbReference type="InterPro" id="IPR014710">
    <property type="entry name" value="RmlC-like_jellyroll"/>
</dbReference>
<dbReference type="KEGG" id="phe:Phep_2769"/>
<keyword evidence="3" id="KW-1185">Reference proteome</keyword>
<dbReference type="EMBL" id="CP001681">
    <property type="protein sequence ID" value="ACU04969.1"/>
    <property type="molecule type" value="Genomic_DNA"/>
</dbReference>
<evidence type="ECO:0000313" key="3">
    <source>
        <dbReference type="Proteomes" id="UP000000852"/>
    </source>
</evidence>
<dbReference type="PROSITE" id="PS50042">
    <property type="entry name" value="CNMP_BINDING_3"/>
    <property type="match status" value="1"/>
</dbReference>
<name>C6Y142_PEDHD</name>
<dbReference type="eggNOG" id="COG0664">
    <property type="taxonomic scope" value="Bacteria"/>
</dbReference>
<accession>C6Y142</accession>
<dbReference type="InterPro" id="IPR000595">
    <property type="entry name" value="cNMP-bd_dom"/>
</dbReference>
<dbReference type="OrthoDB" id="9152304at2"/>
<dbReference type="InterPro" id="IPR018490">
    <property type="entry name" value="cNMP-bd_dom_sf"/>
</dbReference>
<reference evidence="2 3" key="1">
    <citation type="journal article" date="2009" name="Stand. Genomic Sci.">
        <title>Complete genome sequence of Pedobacter heparinus type strain (HIM 762-3).</title>
        <authorList>
            <person name="Han C."/>
            <person name="Spring S."/>
            <person name="Lapidus A."/>
            <person name="Del Rio T.G."/>
            <person name="Tice H."/>
            <person name="Copeland A."/>
            <person name="Cheng J.F."/>
            <person name="Lucas S."/>
            <person name="Chen F."/>
            <person name="Nolan M."/>
            <person name="Bruce D."/>
            <person name="Goodwin L."/>
            <person name="Pitluck S."/>
            <person name="Ivanova N."/>
            <person name="Mavromatis K."/>
            <person name="Mikhailova N."/>
            <person name="Pati A."/>
            <person name="Chen A."/>
            <person name="Palaniappan K."/>
            <person name="Land M."/>
            <person name="Hauser L."/>
            <person name="Chang Y.J."/>
            <person name="Jeffries C.C."/>
            <person name="Saunders E."/>
            <person name="Chertkov O."/>
            <person name="Brettin T."/>
            <person name="Goker M."/>
            <person name="Rohde M."/>
            <person name="Bristow J."/>
            <person name="Eisen J.A."/>
            <person name="Markowitz V."/>
            <person name="Hugenholtz P."/>
            <person name="Kyrpides N.C."/>
            <person name="Klenk H.P."/>
            <person name="Detter J.C."/>
        </authorList>
    </citation>
    <scope>NUCLEOTIDE SEQUENCE [LARGE SCALE GENOMIC DNA]</scope>
    <source>
        <strain evidence="3">ATCC 13125 / DSM 2366 / CIP 104194 / JCM 7457 / NBRC 12017 / NCIMB 9290 / NRRL B-14731 / HIM 762-3</strain>
    </source>
</reference>
<dbReference type="STRING" id="485917.Phep_2769"/>
<feature type="domain" description="Cyclic nucleotide-binding" evidence="1">
    <location>
        <begin position="12"/>
        <end position="116"/>
    </location>
</feature>
<dbReference type="SUPFAM" id="SSF51206">
    <property type="entry name" value="cAMP-binding domain-like"/>
    <property type="match status" value="1"/>
</dbReference>
<sequence length="192" mass="22324">MMMDQFFKKIGMYTVLSKEAESAWRNLLKEKTYKKGECFIRIGQVPKKVAFVLKGLFSQNYIDDNGDTVIKYFFPEGRIAGSIPATLQQSESLFDITALEETTVLEYDFIAFKRLVSGYPDIAVFYIHYLELHWVIDKEPYEVSLRSDSAKIRYADFLRKYPELVKRLKKHHIASYLGITPTQLSRIFGYSG</sequence>
<organism evidence="2 3">
    <name type="scientific">Pedobacter heparinus (strain ATCC 13125 / DSM 2366 / CIP 104194 / JCM 7457 / NBRC 12017 / NCIMB 9290 / NRRL B-14731 / HIM 762-3)</name>
    <dbReference type="NCBI Taxonomy" id="485917"/>
    <lineage>
        <taxon>Bacteria</taxon>
        <taxon>Pseudomonadati</taxon>
        <taxon>Bacteroidota</taxon>
        <taxon>Sphingobacteriia</taxon>
        <taxon>Sphingobacteriales</taxon>
        <taxon>Sphingobacteriaceae</taxon>
        <taxon>Pedobacter</taxon>
    </lineage>
</organism>
<gene>
    <name evidence="2" type="ordered locus">Phep_2769</name>
</gene>
<dbReference type="Pfam" id="PF00027">
    <property type="entry name" value="cNMP_binding"/>
    <property type="match status" value="1"/>
</dbReference>
<dbReference type="Proteomes" id="UP000000852">
    <property type="component" value="Chromosome"/>
</dbReference>
<evidence type="ECO:0000259" key="1">
    <source>
        <dbReference type="PROSITE" id="PS50042"/>
    </source>
</evidence>
<proteinExistence type="predicted"/>
<dbReference type="HOGENOM" id="CLU_075053_9_1_10"/>